<proteinExistence type="predicted"/>
<dbReference type="AlphaFoldDB" id="A0A3M7SIQ1"/>
<sequence length="82" mass="9756">MGLAMRKGLFYTLRLFLNPKGHYKIAIFCEIQYKRTEQSFCDCRMVQHSKLHQLTKLSLLIELKRTSQPPIWNSLSNRQQND</sequence>
<evidence type="ECO:0000313" key="2">
    <source>
        <dbReference type="Proteomes" id="UP000276133"/>
    </source>
</evidence>
<dbReference type="Proteomes" id="UP000276133">
    <property type="component" value="Unassembled WGS sequence"/>
</dbReference>
<protein>
    <submittedName>
        <fullName evidence="1">Uncharacterized protein</fullName>
    </submittedName>
</protein>
<evidence type="ECO:0000313" key="1">
    <source>
        <dbReference type="EMBL" id="RNA35585.1"/>
    </source>
</evidence>
<organism evidence="1 2">
    <name type="scientific">Brachionus plicatilis</name>
    <name type="common">Marine rotifer</name>
    <name type="synonym">Brachionus muelleri</name>
    <dbReference type="NCBI Taxonomy" id="10195"/>
    <lineage>
        <taxon>Eukaryota</taxon>
        <taxon>Metazoa</taxon>
        <taxon>Spiralia</taxon>
        <taxon>Gnathifera</taxon>
        <taxon>Rotifera</taxon>
        <taxon>Eurotatoria</taxon>
        <taxon>Monogononta</taxon>
        <taxon>Pseudotrocha</taxon>
        <taxon>Ploima</taxon>
        <taxon>Brachionidae</taxon>
        <taxon>Brachionus</taxon>
    </lineage>
</organism>
<dbReference type="EMBL" id="REGN01001311">
    <property type="protein sequence ID" value="RNA35585.1"/>
    <property type="molecule type" value="Genomic_DNA"/>
</dbReference>
<name>A0A3M7SIQ1_BRAPC</name>
<accession>A0A3M7SIQ1</accession>
<comment type="caution">
    <text evidence="1">The sequence shown here is derived from an EMBL/GenBank/DDBJ whole genome shotgun (WGS) entry which is preliminary data.</text>
</comment>
<gene>
    <name evidence="1" type="ORF">BpHYR1_024029</name>
</gene>
<reference evidence="1 2" key="1">
    <citation type="journal article" date="2018" name="Sci. Rep.">
        <title>Genomic signatures of local adaptation to the degree of environmental predictability in rotifers.</title>
        <authorList>
            <person name="Franch-Gras L."/>
            <person name="Hahn C."/>
            <person name="Garcia-Roger E.M."/>
            <person name="Carmona M.J."/>
            <person name="Serra M."/>
            <person name="Gomez A."/>
        </authorList>
    </citation>
    <scope>NUCLEOTIDE SEQUENCE [LARGE SCALE GENOMIC DNA]</scope>
    <source>
        <strain evidence="1">HYR1</strain>
    </source>
</reference>
<keyword evidence="2" id="KW-1185">Reference proteome</keyword>